<accession>A0ABD2Z215</accession>
<dbReference type="Proteomes" id="UP001630127">
    <property type="component" value="Unassembled WGS sequence"/>
</dbReference>
<dbReference type="AlphaFoldDB" id="A0ABD2Z215"/>
<evidence type="ECO:0000313" key="2">
    <source>
        <dbReference type="EMBL" id="KAL3513531.1"/>
    </source>
</evidence>
<keyword evidence="3" id="KW-1185">Reference proteome</keyword>
<proteinExistence type="predicted"/>
<comment type="caution">
    <text evidence="2">The sequence shown here is derived from an EMBL/GenBank/DDBJ whole genome shotgun (WGS) entry which is preliminary data.</text>
</comment>
<gene>
    <name evidence="2" type="ORF">ACH5RR_026248</name>
</gene>
<reference evidence="2 3" key="1">
    <citation type="submission" date="2024-11" db="EMBL/GenBank/DDBJ databases">
        <title>A near-complete genome assembly of Cinchona calisaya.</title>
        <authorList>
            <person name="Lian D.C."/>
            <person name="Zhao X.W."/>
            <person name="Wei L."/>
        </authorList>
    </citation>
    <scope>NUCLEOTIDE SEQUENCE [LARGE SCALE GENOMIC DNA]</scope>
    <source>
        <tissue evidence="2">Nenye</tissue>
    </source>
</reference>
<feature type="region of interest" description="Disordered" evidence="1">
    <location>
        <begin position="83"/>
        <end position="103"/>
    </location>
</feature>
<protein>
    <submittedName>
        <fullName evidence="2">Uncharacterized protein</fullName>
    </submittedName>
</protein>
<evidence type="ECO:0000313" key="3">
    <source>
        <dbReference type="Proteomes" id="UP001630127"/>
    </source>
</evidence>
<organism evidence="2 3">
    <name type="scientific">Cinchona calisaya</name>
    <dbReference type="NCBI Taxonomy" id="153742"/>
    <lineage>
        <taxon>Eukaryota</taxon>
        <taxon>Viridiplantae</taxon>
        <taxon>Streptophyta</taxon>
        <taxon>Embryophyta</taxon>
        <taxon>Tracheophyta</taxon>
        <taxon>Spermatophyta</taxon>
        <taxon>Magnoliopsida</taxon>
        <taxon>eudicotyledons</taxon>
        <taxon>Gunneridae</taxon>
        <taxon>Pentapetalae</taxon>
        <taxon>asterids</taxon>
        <taxon>lamiids</taxon>
        <taxon>Gentianales</taxon>
        <taxon>Rubiaceae</taxon>
        <taxon>Cinchonoideae</taxon>
        <taxon>Cinchoneae</taxon>
        <taxon>Cinchona</taxon>
    </lineage>
</organism>
<name>A0ABD2Z215_9GENT</name>
<dbReference type="EMBL" id="JBJUIK010000011">
    <property type="protein sequence ID" value="KAL3513531.1"/>
    <property type="molecule type" value="Genomic_DNA"/>
</dbReference>
<evidence type="ECO:0000256" key="1">
    <source>
        <dbReference type="SAM" id="MobiDB-lite"/>
    </source>
</evidence>
<sequence length="113" mass="13395">MMKRMKTPNPSLVPLPRPPRLDDLDHIYHALMNERMVRDVLRYQIEYLCRLNWKLDVLARRLNLEKLFDISCWHVEPEAPLPYFTQESSDEDDDKAKPSGPLERVFPTALSFL</sequence>